<comment type="caution">
    <text evidence="1">The sequence shown here is derived from an EMBL/GenBank/DDBJ whole genome shotgun (WGS) entry which is preliminary data.</text>
</comment>
<reference evidence="1 2" key="1">
    <citation type="journal article" date="2011" name="PLoS Pathog.">
        <title>Endophytic Life Strategies Decoded by Genome and Transcriptome Analyses of the Mutualistic Root Symbiont Piriformospora indica.</title>
        <authorList>
            <person name="Zuccaro A."/>
            <person name="Lahrmann U."/>
            <person name="Guldener U."/>
            <person name="Langen G."/>
            <person name="Pfiffi S."/>
            <person name="Biedenkopf D."/>
            <person name="Wong P."/>
            <person name="Samans B."/>
            <person name="Grimm C."/>
            <person name="Basiewicz M."/>
            <person name="Murat C."/>
            <person name="Martin F."/>
            <person name="Kogel K.H."/>
        </authorList>
    </citation>
    <scope>NUCLEOTIDE SEQUENCE [LARGE SCALE GENOMIC DNA]</scope>
    <source>
        <strain evidence="1 2">DSM 11827</strain>
    </source>
</reference>
<dbReference type="InParanoid" id="G4TZQ4"/>
<dbReference type="Gene3D" id="3.80.10.10">
    <property type="entry name" value="Ribonuclease Inhibitor"/>
    <property type="match status" value="1"/>
</dbReference>
<evidence type="ECO:0000313" key="1">
    <source>
        <dbReference type="EMBL" id="CCA76797.1"/>
    </source>
</evidence>
<sequence>MDESSGFPISSNQHRDLSSLSLHGTNALESPFFLEYIGQFRNLRHLTLASFSETADISVAPILERLDTITFKACPLLSILDDWLCAQPRLTTLRMHESSPISPAPRLLTTTKITRMEMMYCLGWKWSRDALSEWFTACSSVRSLRISEELLLHHWDLLPTNLHELTIEFVRFWVSTDEWTQYLSQKPKIDRLVFVSHRTIAWYMALGQAFADVAAEHGLTLEYQFPNCDCMGKFFTLRIS</sequence>
<evidence type="ECO:0008006" key="3">
    <source>
        <dbReference type="Google" id="ProtNLM"/>
    </source>
</evidence>
<dbReference type="AlphaFoldDB" id="G4TZQ4"/>
<gene>
    <name evidence="1" type="ORF">PIIN_10783</name>
</gene>
<keyword evidence="2" id="KW-1185">Reference proteome</keyword>
<organism evidence="1 2">
    <name type="scientific">Serendipita indica (strain DSM 11827)</name>
    <name type="common">Root endophyte fungus</name>
    <name type="synonym">Piriformospora indica</name>
    <dbReference type="NCBI Taxonomy" id="1109443"/>
    <lineage>
        <taxon>Eukaryota</taxon>
        <taxon>Fungi</taxon>
        <taxon>Dikarya</taxon>
        <taxon>Basidiomycota</taxon>
        <taxon>Agaricomycotina</taxon>
        <taxon>Agaricomycetes</taxon>
        <taxon>Sebacinales</taxon>
        <taxon>Serendipitaceae</taxon>
        <taxon>Serendipita</taxon>
    </lineage>
</organism>
<evidence type="ECO:0000313" key="2">
    <source>
        <dbReference type="Proteomes" id="UP000007148"/>
    </source>
</evidence>
<dbReference type="SUPFAM" id="SSF52047">
    <property type="entry name" value="RNI-like"/>
    <property type="match status" value="1"/>
</dbReference>
<dbReference type="Proteomes" id="UP000007148">
    <property type="component" value="Unassembled WGS sequence"/>
</dbReference>
<accession>G4TZQ4</accession>
<proteinExistence type="predicted"/>
<dbReference type="HOGENOM" id="CLU_1156791_0_0_1"/>
<dbReference type="InterPro" id="IPR032675">
    <property type="entry name" value="LRR_dom_sf"/>
</dbReference>
<dbReference type="EMBL" id="CAFZ01001009">
    <property type="protein sequence ID" value="CCA76797.1"/>
    <property type="molecule type" value="Genomic_DNA"/>
</dbReference>
<name>G4TZQ4_SERID</name>
<protein>
    <recommendedName>
        <fullName evidence="3">F-box domain-containing protein</fullName>
    </recommendedName>
</protein>